<keyword evidence="2" id="KW-1003">Cell membrane</keyword>
<dbReference type="Proteomes" id="UP000198641">
    <property type="component" value="Unassembled WGS sequence"/>
</dbReference>
<organism evidence="9 10">
    <name type="scientific">Onishia taeanensis</name>
    <dbReference type="NCBI Taxonomy" id="284577"/>
    <lineage>
        <taxon>Bacteria</taxon>
        <taxon>Pseudomonadati</taxon>
        <taxon>Pseudomonadota</taxon>
        <taxon>Gammaproteobacteria</taxon>
        <taxon>Oceanospirillales</taxon>
        <taxon>Halomonadaceae</taxon>
        <taxon>Onishia</taxon>
    </lineage>
</organism>
<dbReference type="InterPro" id="IPR001279">
    <property type="entry name" value="Metallo-B-lactamas"/>
</dbReference>
<keyword evidence="4 7" id="KW-1133">Transmembrane helix</keyword>
<evidence type="ECO:0000256" key="4">
    <source>
        <dbReference type="ARBA" id="ARBA00022989"/>
    </source>
</evidence>
<feature type="transmembrane region" description="Helical" evidence="7">
    <location>
        <begin position="466"/>
        <end position="484"/>
    </location>
</feature>
<feature type="domain" description="Metallo-beta-lactamase" evidence="8">
    <location>
        <begin position="553"/>
        <end position="734"/>
    </location>
</feature>
<dbReference type="InterPro" id="IPR004797">
    <property type="entry name" value="Competence_ComEC/Rec2"/>
</dbReference>
<dbReference type="GO" id="GO:0005886">
    <property type="term" value="C:plasma membrane"/>
    <property type="evidence" value="ECO:0007669"/>
    <property type="project" value="UniProtKB-SubCell"/>
</dbReference>
<dbReference type="CDD" id="cd07731">
    <property type="entry name" value="ComA-like_MBL-fold"/>
    <property type="match status" value="1"/>
</dbReference>
<dbReference type="EMBL" id="FNCI01000004">
    <property type="protein sequence ID" value="SDG06211.1"/>
    <property type="molecule type" value="Genomic_DNA"/>
</dbReference>
<dbReference type="PANTHER" id="PTHR30619:SF1">
    <property type="entry name" value="RECOMBINATION PROTEIN 2"/>
    <property type="match status" value="1"/>
</dbReference>
<dbReference type="Pfam" id="PF00753">
    <property type="entry name" value="Lactamase_B"/>
    <property type="match status" value="1"/>
</dbReference>
<dbReference type="InterPro" id="IPR052159">
    <property type="entry name" value="Competence_DNA_uptake"/>
</dbReference>
<feature type="compositionally biased region" description="Basic and acidic residues" evidence="6">
    <location>
        <begin position="538"/>
        <end position="557"/>
    </location>
</feature>
<evidence type="ECO:0000313" key="9">
    <source>
        <dbReference type="EMBL" id="SDG06211.1"/>
    </source>
</evidence>
<evidence type="ECO:0000256" key="3">
    <source>
        <dbReference type="ARBA" id="ARBA00022692"/>
    </source>
</evidence>
<reference evidence="9 10" key="1">
    <citation type="submission" date="2016-10" db="EMBL/GenBank/DDBJ databases">
        <authorList>
            <person name="de Groot N.N."/>
        </authorList>
    </citation>
    <scope>NUCLEOTIDE SEQUENCE [LARGE SCALE GENOMIC DNA]</scope>
    <source>
        <strain evidence="9 10">BH539</strain>
    </source>
</reference>
<feature type="transmembrane region" description="Helical" evidence="7">
    <location>
        <begin position="400"/>
        <end position="424"/>
    </location>
</feature>
<proteinExistence type="predicted"/>
<keyword evidence="3 7" id="KW-0812">Transmembrane</keyword>
<feature type="transmembrane region" description="Helical" evidence="7">
    <location>
        <begin position="238"/>
        <end position="257"/>
    </location>
</feature>
<protein>
    <submittedName>
        <fullName evidence="9">Competence protein ComEC</fullName>
    </submittedName>
</protein>
<dbReference type="RefSeq" id="WP_245696373.1">
    <property type="nucleotide sequence ID" value="NZ_FNCI01000004.1"/>
</dbReference>
<name>A0A1G7R5Y7_9GAMM</name>
<dbReference type="NCBIfam" id="TIGR00360">
    <property type="entry name" value="ComEC_N-term"/>
    <property type="match status" value="1"/>
</dbReference>
<feature type="transmembrane region" description="Helical" evidence="7">
    <location>
        <begin position="48"/>
        <end position="67"/>
    </location>
</feature>
<dbReference type="Pfam" id="PF13567">
    <property type="entry name" value="DUF4131"/>
    <property type="match status" value="1"/>
</dbReference>
<comment type="subcellular location">
    <subcellularLocation>
        <location evidence="1">Cell membrane</location>
        <topology evidence="1">Multi-pass membrane protein</topology>
    </subcellularLocation>
</comment>
<evidence type="ECO:0000256" key="2">
    <source>
        <dbReference type="ARBA" id="ARBA00022475"/>
    </source>
</evidence>
<dbReference type="InterPro" id="IPR025405">
    <property type="entry name" value="DUF4131"/>
</dbReference>
<feature type="transmembrane region" description="Helical" evidence="7">
    <location>
        <begin position="377"/>
        <end position="394"/>
    </location>
</feature>
<feature type="transmembrane region" description="Helical" evidence="7">
    <location>
        <begin position="436"/>
        <end position="460"/>
    </location>
</feature>
<evidence type="ECO:0000256" key="1">
    <source>
        <dbReference type="ARBA" id="ARBA00004651"/>
    </source>
</evidence>
<dbReference type="Pfam" id="PF03772">
    <property type="entry name" value="Competence"/>
    <property type="match status" value="1"/>
</dbReference>
<dbReference type="SUPFAM" id="SSF56281">
    <property type="entry name" value="Metallo-hydrolase/oxidoreductase"/>
    <property type="match status" value="1"/>
</dbReference>
<evidence type="ECO:0000259" key="8">
    <source>
        <dbReference type="SMART" id="SM00849"/>
    </source>
</evidence>
<evidence type="ECO:0000256" key="6">
    <source>
        <dbReference type="SAM" id="MobiDB-lite"/>
    </source>
</evidence>
<accession>A0A1G7R5Y7</accession>
<dbReference type="GO" id="GO:0030420">
    <property type="term" value="P:establishment of competence for transformation"/>
    <property type="evidence" value="ECO:0007669"/>
    <property type="project" value="InterPro"/>
</dbReference>
<sequence length="800" mass="86509">MRIMGSGLGMPWALAALVGAGLVVQAPDGLLAAWGVTGLLILARLPRWWLHLVLFVVATVVGGSLLLTEDAELPRGLVGQDLRLEGRILSYQQGQPASRLRLAVDHCHSLQPGLADCDTLKRVRLSAYGGPAMAVGERWRLTVRLRPPSGFANPGTFDYRAWLWREGLGATGYVRHSPPAERQAVAPFSLRQSALAFLDRHYPDGLGRRWLAALTLGAAERLNDDDWSLLNASGTTHLVVVSGLHVGLVATCVLWLMRGLARCVTPGRWRMAVWPWVMAGVAASGYAWLAGLEPPAFRALIMTLVGLWVACGRHAPGPWQAWWLAFSLVVLADPLSLWRPGLWLSFLAVAWLILIWQGRSRPQGLKGWAWALVRTQLLLAPLMSAAVIIAFGRLAPGSAIINLLAVPWVSVLMVPLGLLIWVLSGVPPLAHVGWQLFEALAAWLQSGLAEAVAVMPLLVLPDWQRLPVALCLAGIALAWGLPGVTRSMRVAVSLLMVAVSLNLEPPLPAQGSLQLRVYDVGQGQAIELTTDSPSTEIRTGRHPDTDEGRNTLRQDSGDVDGRIQATRLLYDTGPRFSSGFMPLAGLWPPGRTFSRVMVSHGDQDHAGGVPALADHRVGEWLAPRGEAVGHRARPCVAGQRWSSGDIDFRVLWPPDGSLDEWSANDRSCVLLVSLGDKAVLITGDAGREVERRLLPVLPARIDVLVAGHHGSRTSSGEAFVAATNPRQVIISAGRDNRFGHPAPQVVRRFRRQGSCLWNTALDGAVTVTLAPGEETLVSAERQPSWRRGVDGGCHGVESRP</sequence>
<gene>
    <name evidence="9" type="ORF">SAMN05216571_10467</name>
</gene>
<dbReference type="STRING" id="284577.SAMN05216571_10467"/>
<dbReference type="SMART" id="SM00849">
    <property type="entry name" value="Lactamase_B"/>
    <property type="match status" value="1"/>
</dbReference>
<dbReference type="InterPro" id="IPR035681">
    <property type="entry name" value="ComA-like_MBL"/>
</dbReference>
<dbReference type="InterPro" id="IPR036866">
    <property type="entry name" value="RibonucZ/Hydroxyglut_hydro"/>
</dbReference>
<feature type="region of interest" description="Disordered" evidence="6">
    <location>
        <begin position="531"/>
        <end position="557"/>
    </location>
</feature>
<feature type="transmembrane region" description="Helical" evidence="7">
    <location>
        <begin position="269"/>
        <end position="289"/>
    </location>
</feature>
<dbReference type="Gene3D" id="3.60.15.10">
    <property type="entry name" value="Ribonuclease Z/Hydroxyacylglutathione hydrolase-like"/>
    <property type="match status" value="1"/>
</dbReference>
<dbReference type="InterPro" id="IPR004477">
    <property type="entry name" value="ComEC_N"/>
</dbReference>
<dbReference type="NCBIfam" id="TIGR00361">
    <property type="entry name" value="ComEC_Rec2"/>
    <property type="match status" value="1"/>
</dbReference>
<dbReference type="AlphaFoldDB" id="A0A1G7R5Y7"/>
<dbReference type="PANTHER" id="PTHR30619">
    <property type="entry name" value="DNA INTERNALIZATION/COMPETENCE PROTEIN COMEC/REC2"/>
    <property type="match status" value="1"/>
</dbReference>
<evidence type="ECO:0000256" key="7">
    <source>
        <dbReference type="SAM" id="Phobius"/>
    </source>
</evidence>
<keyword evidence="5 7" id="KW-0472">Membrane</keyword>
<feature type="transmembrane region" description="Helical" evidence="7">
    <location>
        <begin position="335"/>
        <end position="356"/>
    </location>
</feature>
<evidence type="ECO:0000256" key="5">
    <source>
        <dbReference type="ARBA" id="ARBA00023136"/>
    </source>
</evidence>
<keyword evidence="10" id="KW-1185">Reference proteome</keyword>
<evidence type="ECO:0000313" key="10">
    <source>
        <dbReference type="Proteomes" id="UP000198641"/>
    </source>
</evidence>